<dbReference type="PROSITE" id="PS50097">
    <property type="entry name" value="BTB"/>
    <property type="match status" value="1"/>
</dbReference>
<dbReference type="Pfam" id="PF07534">
    <property type="entry name" value="TLD"/>
    <property type="match status" value="1"/>
</dbReference>
<reference evidence="3 4" key="1">
    <citation type="submission" date="2018-06" db="EMBL/GenBank/DDBJ databases">
        <title>Comparative genomics reveals the genomic features of Rhizophagus irregularis, R. cerebriforme, R. diaphanum and Gigaspora rosea, and their symbiotic lifestyle signature.</title>
        <authorList>
            <person name="Morin E."/>
            <person name="San Clemente H."/>
            <person name="Chen E.C.H."/>
            <person name="De La Providencia I."/>
            <person name="Hainaut M."/>
            <person name="Kuo A."/>
            <person name="Kohler A."/>
            <person name="Murat C."/>
            <person name="Tang N."/>
            <person name="Roy S."/>
            <person name="Loubradou J."/>
            <person name="Henrissat B."/>
            <person name="Grigoriev I.V."/>
            <person name="Corradi N."/>
            <person name="Roux C."/>
            <person name="Martin F.M."/>
        </authorList>
    </citation>
    <scope>NUCLEOTIDE SEQUENCE [LARGE SCALE GENOMIC DNA]</scope>
    <source>
        <strain evidence="3 4">DAOM 194757</strain>
    </source>
</reference>
<name>A0A397V5G2_9GLOM</name>
<dbReference type="SMART" id="SM00225">
    <property type="entry name" value="BTB"/>
    <property type="match status" value="1"/>
</dbReference>
<sequence>MDANVLLENLSAKLGNLLKNADDFNTIIRIGQDPNIQTFYAHSNVLRALSPYFNKALSKDWVKKENEMFVFDKPNVSPSCFEIILKYIYTGTYNLDEKEPQEIIDILIASDEFMLSEFISSIELYLIEKRSDWLRSNIESVILICSRHSTMTKLWDYCLEEFCDDPQLIFNSPNLNDCLMTSFIQRNDINMDEIEIWDNLIRWGKAQLAPKLNFDVSRDVTKYSVDDFTALGKVIIKFLPYIRFDHICPNDFKEKVVPYKSLISIDIYEEILWNYISDSNFKLSPSSQRRFGGLNSKIIKKKQAALIASWVDQNDDTYTYNTMPYKFVLEIRGTRDGFSNETFKSKGDNKYNTIIVARVKGSKEVIGGYNPYYWKHDRTSSVDFWRPETRSFIFSFPNGETTDNANLSRINPCYAKYAMYIRKIGGPEFGNQDFYMSDQFDSKTGVRCKKTYYSKRIRDSEESFAVDEYELFRLVRRN</sequence>
<comment type="caution">
    <text evidence="3">The sequence shown here is derived from an EMBL/GenBank/DDBJ whole genome shotgun (WGS) entry which is preliminary data.</text>
</comment>
<evidence type="ECO:0000313" key="4">
    <source>
        <dbReference type="Proteomes" id="UP000266673"/>
    </source>
</evidence>
<organism evidence="3 4">
    <name type="scientific">Gigaspora rosea</name>
    <dbReference type="NCBI Taxonomy" id="44941"/>
    <lineage>
        <taxon>Eukaryota</taxon>
        <taxon>Fungi</taxon>
        <taxon>Fungi incertae sedis</taxon>
        <taxon>Mucoromycota</taxon>
        <taxon>Glomeromycotina</taxon>
        <taxon>Glomeromycetes</taxon>
        <taxon>Diversisporales</taxon>
        <taxon>Gigasporaceae</taxon>
        <taxon>Gigaspora</taxon>
    </lineage>
</organism>
<evidence type="ECO:0000313" key="3">
    <source>
        <dbReference type="EMBL" id="RIB16878.1"/>
    </source>
</evidence>
<dbReference type="AlphaFoldDB" id="A0A397V5G2"/>
<gene>
    <name evidence="3" type="ORF">C2G38_2246747</name>
</gene>
<keyword evidence="4" id="KW-1185">Reference proteome</keyword>
<dbReference type="SUPFAM" id="SSF54695">
    <property type="entry name" value="POZ domain"/>
    <property type="match status" value="1"/>
</dbReference>
<feature type="domain" description="BTB" evidence="1">
    <location>
        <begin position="24"/>
        <end position="97"/>
    </location>
</feature>
<dbReference type="Gene3D" id="3.30.710.10">
    <property type="entry name" value="Potassium Channel Kv1.1, Chain A"/>
    <property type="match status" value="1"/>
</dbReference>
<dbReference type="InterPro" id="IPR011333">
    <property type="entry name" value="SKP1/BTB/POZ_sf"/>
</dbReference>
<proteinExistence type="predicted"/>
<dbReference type="Pfam" id="PF00651">
    <property type="entry name" value="BTB"/>
    <property type="match status" value="1"/>
</dbReference>
<dbReference type="Proteomes" id="UP000266673">
    <property type="component" value="Unassembled WGS sequence"/>
</dbReference>
<dbReference type="PANTHER" id="PTHR24410:SF23">
    <property type="entry name" value="BTB DOMAIN-CONTAINING PROTEIN-RELATED"/>
    <property type="match status" value="1"/>
</dbReference>
<evidence type="ECO:0008006" key="5">
    <source>
        <dbReference type="Google" id="ProtNLM"/>
    </source>
</evidence>
<dbReference type="CDD" id="cd18186">
    <property type="entry name" value="BTB_POZ_ZBTB_KLHL-like"/>
    <property type="match status" value="1"/>
</dbReference>
<dbReference type="PROSITE" id="PS51886">
    <property type="entry name" value="TLDC"/>
    <property type="match status" value="1"/>
</dbReference>
<dbReference type="OrthoDB" id="298084at2759"/>
<dbReference type="EMBL" id="QKWP01000645">
    <property type="protein sequence ID" value="RIB16878.1"/>
    <property type="molecule type" value="Genomic_DNA"/>
</dbReference>
<dbReference type="InterPro" id="IPR051481">
    <property type="entry name" value="BTB-POZ/Galectin-3-binding"/>
</dbReference>
<evidence type="ECO:0000259" key="1">
    <source>
        <dbReference type="PROSITE" id="PS50097"/>
    </source>
</evidence>
<dbReference type="PANTHER" id="PTHR24410">
    <property type="entry name" value="HL07962P-RELATED"/>
    <property type="match status" value="1"/>
</dbReference>
<protein>
    <recommendedName>
        <fullName evidence="5">BTB/POZ domain-containing protein</fullName>
    </recommendedName>
</protein>
<evidence type="ECO:0000259" key="2">
    <source>
        <dbReference type="PROSITE" id="PS51886"/>
    </source>
</evidence>
<accession>A0A397V5G2</accession>
<dbReference type="InterPro" id="IPR006571">
    <property type="entry name" value="TLDc_dom"/>
</dbReference>
<dbReference type="InterPro" id="IPR000210">
    <property type="entry name" value="BTB/POZ_dom"/>
</dbReference>
<feature type="domain" description="TLDc" evidence="2">
    <location>
        <begin position="297"/>
        <end position="475"/>
    </location>
</feature>